<sequence length="439" mass="49181">MASPTHLRSGLGGPARAHRRFFLWLVGVFVAIMAIFSYVNTWVNPLWVTHAPWTNDAKFSDYRQIYRNLRTAKAGLARSKQWDTVFLGSSRVAIALDPAMPQWGDHKVVNLGLSGGSLAEQAAFIDYLFDHQQGLKTIYLGVDLTDLTTETDMARNAGFYESPLNPAGDVVEREMRYVTGVSSFIASVRTLKTASASKKDPDKLPPYTALGHWLRHRSVRPMRAILETDSIPHAVRMIRQRKAKLEIFAKKRDALVRILNTCLAHKAELKLLIPPNHAAYLSVFYIDHDADPTFTKDRETVVKLAADANAAHPDAPPITVWDFNDFHPLNAEPLSTADPKTGFLHYWADGTHALETLGHVMLKRMNNWPIDDPKEATYGVKIDTNNLADRLKDLHAQYGKYRAANPDEIKWVEETIGKYASAGTVKAPAEEEEGPHPQQ</sequence>
<dbReference type="EMBL" id="CP073100">
    <property type="protein sequence ID" value="QUE50045.1"/>
    <property type="molecule type" value="Genomic_DNA"/>
</dbReference>
<feature type="transmembrane region" description="Helical" evidence="1">
    <location>
        <begin position="21"/>
        <end position="39"/>
    </location>
</feature>
<evidence type="ECO:0000313" key="2">
    <source>
        <dbReference type="EMBL" id="QUE50045.1"/>
    </source>
</evidence>
<organism evidence="2 3">
    <name type="scientific">Luteolibacter ambystomatis</name>
    <dbReference type="NCBI Taxonomy" id="2824561"/>
    <lineage>
        <taxon>Bacteria</taxon>
        <taxon>Pseudomonadati</taxon>
        <taxon>Verrucomicrobiota</taxon>
        <taxon>Verrucomicrobiia</taxon>
        <taxon>Verrucomicrobiales</taxon>
        <taxon>Verrucomicrobiaceae</taxon>
        <taxon>Luteolibacter</taxon>
    </lineage>
</organism>
<evidence type="ECO:0000313" key="3">
    <source>
        <dbReference type="Proteomes" id="UP000676169"/>
    </source>
</evidence>
<dbReference type="AlphaFoldDB" id="A0A975G772"/>
<keyword evidence="1" id="KW-1133">Transmembrane helix</keyword>
<protein>
    <submittedName>
        <fullName evidence="2">Uncharacterized protein</fullName>
    </submittedName>
</protein>
<dbReference type="KEGG" id="lamb:KBB96_14355"/>
<keyword evidence="3" id="KW-1185">Reference proteome</keyword>
<keyword evidence="1" id="KW-0812">Transmembrane</keyword>
<name>A0A975G772_9BACT</name>
<reference evidence="2" key="1">
    <citation type="submission" date="2021-04" db="EMBL/GenBank/DDBJ databases">
        <title>Luteolibacter sp. 32A isolated from the skin of an Anderson's salamander (Ambystoma andersonii).</title>
        <authorList>
            <person name="Spergser J."/>
            <person name="Busse H.-J."/>
        </authorList>
    </citation>
    <scope>NUCLEOTIDE SEQUENCE</scope>
    <source>
        <strain evidence="2">32A</strain>
    </source>
</reference>
<accession>A0A975G772</accession>
<proteinExistence type="predicted"/>
<dbReference type="Proteomes" id="UP000676169">
    <property type="component" value="Chromosome"/>
</dbReference>
<keyword evidence="1" id="KW-0472">Membrane</keyword>
<dbReference type="RefSeq" id="WP_211630134.1">
    <property type="nucleotide sequence ID" value="NZ_CP073100.1"/>
</dbReference>
<evidence type="ECO:0000256" key="1">
    <source>
        <dbReference type="SAM" id="Phobius"/>
    </source>
</evidence>
<gene>
    <name evidence="2" type="ORF">KBB96_14355</name>
</gene>